<evidence type="ECO:0000259" key="4">
    <source>
        <dbReference type="Pfam" id="PF05175"/>
    </source>
</evidence>
<keyword evidence="5" id="KW-0687">Ribonucleoprotein</keyword>
<evidence type="ECO:0000256" key="3">
    <source>
        <dbReference type="ARBA" id="ARBA00022691"/>
    </source>
</evidence>
<protein>
    <submittedName>
        <fullName evidence="5">50S ribosomal protein L3 N(5)-glutamine methyltransferase</fullName>
        <ecNumber evidence="5">2.1.1.298</ecNumber>
    </submittedName>
</protein>
<comment type="caution">
    <text evidence="5">The sequence shown here is derived from an EMBL/GenBank/DDBJ whole genome shotgun (WGS) entry which is preliminary data.</text>
</comment>
<dbReference type="Pfam" id="PF05175">
    <property type="entry name" value="MTS"/>
    <property type="match status" value="1"/>
</dbReference>
<dbReference type="GO" id="GO:0005829">
    <property type="term" value="C:cytosol"/>
    <property type="evidence" value="ECO:0007669"/>
    <property type="project" value="TreeGrafter"/>
</dbReference>
<dbReference type="SUPFAM" id="SSF53335">
    <property type="entry name" value="S-adenosyl-L-methionine-dependent methyltransferases"/>
    <property type="match status" value="1"/>
</dbReference>
<dbReference type="EC" id="2.1.1.298" evidence="5"/>
<reference evidence="5" key="1">
    <citation type="submission" date="2020-10" db="EMBL/GenBank/DDBJ databases">
        <authorList>
            <person name="Gilroy R."/>
        </authorList>
    </citation>
    <scope>NUCLEOTIDE SEQUENCE</scope>
    <source>
        <strain evidence="5">7463</strain>
    </source>
</reference>
<dbReference type="GO" id="GO:0005840">
    <property type="term" value="C:ribosome"/>
    <property type="evidence" value="ECO:0007669"/>
    <property type="project" value="UniProtKB-KW"/>
</dbReference>
<feature type="domain" description="Methyltransferase small" evidence="4">
    <location>
        <begin position="133"/>
        <end position="202"/>
    </location>
</feature>
<name>A0A9D1LFC5_9BURK</name>
<dbReference type="InterPro" id="IPR007848">
    <property type="entry name" value="Small_mtfrase_dom"/>
</dbReference>
<dbReference type="CDD" id="cd02440">
    <property type="entry name" value="AdoMet_MTases"/>
    <property type="match status" value="1"/>
</dbReference>
<reference evidence="5" key="2">
    <citation type="journal article" date="2021" name="PeerJ">
        <title>Extensive microbial diversity within the chicken gut microbiome revealed by metagenomics and culture.</title>
        <authorList>
            <person name="Gilroy R."/>
            <person name="Ravi A."/>
            <person name="Getino M."/>
            <person name="Pursley I."/>
            <person name="Horton D.L."/>
            <person name="Alikhan N.F."/>
            <person name="Baker D."/>
            <person name="Gharbi K."/>
            <person name="Hall N."/>
            <person name="Watson M."/>
            <person name="Adriaenssens E.M."/>
            <person name="Foster-Nyarko E."/>
            <person name="Jarju S."/>
            <person name="Secka A."/>
            <person name="Antonio M."/>
            <person name="Oren A."/>
            <person name="Chaudhuri R.R."/>
            <person name="La Ragione R."/>
            <person name="Hildebrand F."/>
            <person name="Pallen M.J."/>
        </authorList>
    </citation>
    <scope>NUCLEOTIDE SEQUENCE</scope>
    <source>
        <strain evidence="5">7463</strain>
    </source>
</reference>
<dbReference type="Proteomes" id="UP000824083">
    <property type="component" value="Unassembled WGS sequence"/>
</dbReference>
<dbReference type="NCBIfam" id="TIGR03533">
    <property type="entry name" value="L3_gln_methyl"/>
    <property type="match status" value="1"/>
</dbReference>
<keyword evidence="1 5" id="KW-0489">Methyltransferase</keyword>
<gene>
    <name evidence="5" type="primary">prmB</name>
    <name evidence="5" type="ORF">IAC56_00475</name>
</gene>
<dbReference type="GO" id="GO:0032259">
    <property type="term" value="P:methylation"/>
    <property type="evidence" value="ECO:0007669"/>
    <property type="project" value="UniProtKB-KW"/>
</dbReference>
<dbReference type="Gene3D" id="3.40.50.150">
    <property type="entry name" value="Vaccinia Virus protein VP39"/>
    <property type="match status" value="1"/>
</dbReference>
<organism evidence="5 6">
    <name type="scientific">Candidatus Aphodousia faecigallinarum</name>
    <dbReference type="NCBI Taxonomy" id="2840677"/>
    <lineage>
        <taxon>Bacteria</taxon>
        <taxon>Pseudomonadati</taxon>
        <taxon>Pseudomonadota</taxon>
        <taxon>Betaproteobacteria</taxon>
        <taxon>Burkholderiales</taxon>
        <taxon>Sutterellaceae</taxon>
        <taxon>Sutterellaceae incertae sedis</taxon>
        <taxon>Candidatus Aphodousia</taxon>
    </lineage>
</organism>
<dbReference type="GO" id="GO:0036009">
    <property type="term" value="F:protein-glutamine N-methyltransferase activity"/>
    <property type="evidence" value="ECO:0007669"/>
    <property type="project" value="InterPro"/>
</dbReference>
<dbReference type="EMBL" id="DVMY01000015">
    <property type="protein sequence ID" value="HIU36746.1"/>
    <property type="molecule type" value="Genomic_DNA"/>
</dbReference>
<evidence type="ECO:0000256" key="1">
    <source>
        <dbReference type="ARBA" id="ARBA00022603"/>
    </source>
</evidence>
<dbReference type="PANTHER" id="PTHR47806">
    <property type="entry name" value="50S RIBOSOMAL PROTEIN L3 GLUTAMINE METHYLTRANSFERASE"/>
    <property type="match status" value="1"/>
</dbReference>
<dbReference type="InterPro" id="IPR017127">
    <property type="entry name" value="Ribosome_uL3_MTase"/>
</dbReference>
<keyword evidence="3" id="KW-0949">S-adenosyl-L-methionine</keyword>
<keyword evidence="5" id="KW-0689">Ribosomal protein</keyword>
<feature type="non-terminal residue" evidence="5">
    <location>
        <position position="204"/>
    </location>
</feature>
<evidence type="ECO:0000313" key="6">
    <source>
        <dbReference type="Proteomes" id="UP000824083"/>
    </source>
</evidence>
<keyword evidence="2 5" id="KW-0808">Transferase</keyword>
<dbReference type="AlphaFoldDB" id="A0A9D1LFC5"/>
<dbReference type="PANTHER" id="PTHR47806:SF1">
    <property type="entry name" value="RIBOSOMAL PROTEIN UL3 GLUTAMINE METHYLTRANSFERASE"/>
    <property type="match status" value="1"/>
</dbReference>
<dbReference type="InterPro" id="IPR029063">
    <property type="entry name" value="SAM-dependent_MTases_sf"/>
</dbReference>
<evidence type="ECO:0000256" key="2">
    <source>
        <dbReference type="ARBA" id="ARBA00022679"/>
    </source>
</evidence>
<dbReference type="NCBIfam" id="TIGR00536">
    <property type="entry name" value="hemK_fam"/>
    <property type="match status" value="1"/>
</dbReference>
<evidence type="ECO:0000313" key="5">
    <source>
        <dbReference type="EMBL" id="HIU36746.1"/>
    </source>
</evidence>
<accession>A0A9D1LFC5</accession>
<proteinExistence type="predicted"/>
<sequence>MITDHDVHQCRLQTIRDVIRYAMTQFEINNIFCGHGCADTYEEAYFLVLRSLKLNFEDSDRFWDARVSNAELKMLLERIEKRAVEKIPTPYLLQEAWLTDHPFYCDERVIIPRSYIAELLKDELAPWISNAANVTRVLDLCTGSGCLGILAAEVFPNAKIDCVDISQDALDVAKINVERYGMQDRIELIQSDLYNNLGDRRYYV</sequence>
<dbReference type="InterPro" id="IPR004556">
    <property type="entry name" value="HemK-like"/>
</dbReference>